<feature type="region of interest" description="Disordered" evidence="6">
    <location>
        <begin position="71"/>
        <end position="94"/>
    </location>
</feature>
<proteinExistence type="inferred from homology"/>
<dbReference type="PANTHER" id="PTHR10870:SF0">
    <property type="entry name" value="CELL CYCLE CHECKPOINT PROTEIN RAD1"/>
    <property type="match status" value="1"/>
</dbReference>
<dbReference type="Proteomes" id="UP000277580">
    <property type="component" value="Unassembled WGS sequence"/>
</dbReference>
<dbReference type="GO" id="GO:0000077">
    <property type="term" value="P:DNA damage checkpoint signaling"/>
    <property type="evidence" value="ECO:0007669"/>
    <property type="project" value="InterPro"/>
</dbReference>
<gene>
    <name evidence="7" type="ORF">P167DRAFT_494613</name>
</gene>
<keyword evidence="5" id="KW-0539">Nucleus</keyword>
<evidence type="ECO:0000256" key="4">
    <source>
        <dbReference type="ARBA" id="ARBA00023204"/>
    </source>
</evidence>
<dbReference type="InParanoid" id="A0A3N4KCE3"/>
<dbReference type="FunCoup" id="A0A3N4KCE3">
    <property type="interactions" value="117"/>
</dbReference>
<keyword evidence="8" id="KW-1185">Reference proteome</keyword>
<keyword evidence="4" id="KW-0234">DNA repair</keyword>
<feature type="compositionally biased region" description="Basic and acidic residues" evidence="6">
    <location>
        <begin position="84"/>
        <end position="94"/>
    </location>
</feature>
<protein>
    <submittedName>
        <fullName evidence="7">Repair protein Rad1/Rec1/Rad17</fullName>
    </submittedName>
</protein>
<reference evidence="7 8" key="1">
    <citation type="journal article" date="2018" name="Nat. Ecol. Evol.">
        <title>Pezizomycetes genomes reveal the molecular basis of ectomycorrhizal truffle lifestyle.</title>
        <authorList>
            <person name="Murat C."/>
            <person name="Payen T."/>
            <person name="Noel B."/>
            <person name="Kuo A."/>
            <person name="Morin E."/>
            <person name="Chen J."/>
            <person name="Kohler A."/>
            <person name="Krizsan K."/>
            <person name="Balestrini R."/>
            <person name="Da Silva C."/>
            <person name="Montanini B."/>
            <person name="Hainaut M."/>
            <person name="Levati E."/>
            <person name="Barry K.W."/>
            <person name="Belfiori B."/>
            <person name="Cichocki N."/>
            <person name="Clum A."/>
            <person name="Dockter R.B."/>
            <person name="Fauchery L."/>
            <person name="Guy J."/>
            <person name="Iotti M."/>
            <person name="Le Tacon F."/>
            <person name="Lindquist E.A."/>
            <person name="Lipzen A."/>
            <person name="Malagnac F."/>
            <person name="Mello A."/>
            <person name="Molinier V."/>
            <person name="Miyauchi S."/>
            <person name="Poulain J."/>
            <person name="Riccioni C."/>
            <person name="Rubini A."/>
            <person name="Sitrit Y."/>
            <person name="Splivallo R."/>
            <person name="Traeger S."/>
            <person name="Wang M."/>
            <person name="Zifcakova L."/>
            <person name="Wipf D."/>
            <person name="Zambonelli A."/>
            <person name="Paolocci F."/>
            <person name="Nowrousian M."/>
            <person name="Ottonello S."/>
            <person name="Baldrian P."/>
            <person name="Spatafora J.W."/>
            <person name="Henrissat B."/>
            <person name="Nagy L.G."/>
            <person name="Aury J.M."/>
            <person name="Wincker P."/>
            <person name="Grigoriev I.V."/>
            <person name="Bonfante P."/>
            <person name="Martin F.M."/>
        </authorList>
    </citation>
    <scope>NUCLEOTIDE SEQUENCE [LARGE SCALE GENOMIC DNA]</scope>
    <source>
        <strain evidence="7 8">CCBAS932</strain>
    </source>
</reference>
<dbReference type="CDD" id="cd00577">
    <property type="entry name" value="PCNA"/>
    <property type="match status" value="1"/>
</dbReference>
<dbReference type="InterPro" id="IPR003011">
    <property type="entry name" value="Cell_cycle_checkpoint_Rad1"/>
</dbReference>
<evidence type="ECO:0000313" key="8">
    <source>
        <dbReference type="Proteomes" id="UP000277580"/>
    </source>
</evidence>
<dbReference type="GO" id="GO:0030896">
    <property type="term" value="C:checkpoint clamp complex"/>
    <property type="evidence" value="ECO:0007669"/>
    <property type="project" value="TreeGrafter"/>
</dbReference>
<keyword evidence="3" id="KW-0227">DNA damage</keyword>
<evidence type="ECO:0000256" key="2">
    <source>
        <dbReference type="ARBA" id="ARBA00010991"/>
    </source>
</evidence>
<evidence type="ECO:0000256" key="5">
    <source>
        <dbReference type="ARBA" id="ARBA00023242"/>
    </source>
</evidence>
<evidence type="ECO:0000313" key="7">
    <source>
        <dbReference type="EMBL" id="RPB08204.1"/>
    </source>
</evidence>
<dbReference type="PRINTS" id="PR01246">
    <property type="entry name" value="RAD1REPAIR"/>
</dbReference>
<dbReference type="GO" id="GO:0006281">
    <property type="term" value="P:DNA repair"/>
    <property type="evidence" value="ECO:0007669"/>
    <property type="project" value="UniProtKB-KW"/>
</dbReference>
<evidence type="ECO:0000256" key="1">
    <source>
        <dbReference type="ARBA" id="ARBA00004123"/>
    </source>
</evidence>
<dbReference type="Gene3D" id="3.70.10.10">
    <property type="match status" value="1"/>
</dbReference>
<evidence type="ECO:0000256" key="3">
    <source>
        <dbReference type="ARBA" id="ARBA00022763"/>
    </source>
</evidence>
<dbReference type="InterPro" id="IPR003021">
    <property type="entry name" value="Rad1_Rec1_Rad17"/>
</dbReference>
<organism evidence="7 8">
    <name type="scientific">Morchella conica CCBAS932</name>
    <dbReference type="NCBI Taxonomy" id="1392247"/>
    <lineage>
        <taxon>Eukaryota</taxon>
        <taxon>Fungi</taxon>
        <taxon>Dikarya</taxon>
        <taxon>Ascomycota</taxon>
        <taxon>Pezizomycotina</taxon>
        <taxon>Pezizomycetes</taxon>
        <taxon>Pezizales</taxon>
        <taxon>Morchellaceae</taxon>
        <taxon>Morchella</taxon>
    </lineage>
</organism>
<dbReference type="InterPro" id="IPR046938">
    <property type="entry name" value="DNA_clamp_sf"/>
</dbReference>
<dbReference type="SUPFAM" id="SSF55979">
    <property type="entry name" value="DNA clamp"/>
    <property type="match status" value="1"/>
</dbReference>
<dbReference type="PANTHER" id="PTHR10870">
    <property type="entry name" value="CELL CYCLE CHECKPOINT PROTEIN RAD1"/>
    <property type="match status" value="1"/>
</dbReference>
<dbReference type="Pfam" id="PF02144">
    <property type="entry name" value="Rad1"/>
    <property type="match status" value="1"/>
</dbReference>
<sequence length="323" mass="35946">MNCPPTFIAETTSIRQILSLLRCIGFLSKVQVQINSDGLTFMVEDSRVMQGNVFVDKKLFTQYVFNGLSNDRPLPNPEGLGNDHPADDDNGDSEKGVSFGISLSALLECLQIFGAETATRERWNQPALSSTMATRPAALGTEQERKSGKCTLIYQGEGYPLQVVLEEDNLSTSCTLTTYEPDDVEEFLLDQPLTKKIIMKADWLYDAIQELDGSSPDRLIISASPRHPFFSLSSTGPMGSTSVEFSNERSLLETFQVPTPVQNIYKFHLIKHAARAMAIATKVSIRGDSRGILSLQFMITINKVMSFVDFRYLPFQDDSDNDD</sequence>
<comment type="similarity">
    <text evidence="2">Belongs to the rad1 family.</text>
</comment>
<dbReference type="STRING" id="1392247.A0A3N4KCE3"/>
<dbReference type="EMBL" id="ML119167">
    <property type="protein sequence ID" value="RPB08204.1"/>
    <property type="molecule type" value="Genomic_DNA"/>
</dbReference>
<dbReference type="AlphaFoldDB" id="A0A3N4KCE3"/>
<comment type="subcellular location">
    <subcellularLocation>
        <location evidence="1">Nucleus</location>
    </subcellularLocation>
</comment>
<name>A0A3N4KCE3_9PEZI</name>
<evidence type="ECO:0000256" key="6">
    <source>
        <dbReference type="SAM" id="MobiDB-lite"/>
    </source>
</evidence>
<accession>A0A3N4KCE3</accession>
<dbReference type="PRINTS" id="PR01245">
    <property type="entry name" value="RAD1REC1"/>
</dbReference>
<dbReference type="OrthoDB" id="337581at2759"/>